<feature type="domain" description="Polyketide synthase-like phosphopantetheine-binding" evidence="3">
    <location>
        <begin position="61"/>
        <end position="141"/>
    </location>
</feature>
<organism evidence="4 5">
    <name type="scientific">Boletus reticuloceps</name>
    <dbReference type="NCBI Taxonomy" id="495285"/>
    <lineage>
        <taxon>Eukaryota</taxon>
        <taxon>Fungi</taxon>
        <taxon>Dikarya</taxon>
        <taxon>Basidiomycota</taxon>
        <taxon>Agaricomycotina</taxon>
        <taxon>Agaricomycetes</taxon>
        <taxon>Agaricomycetidae</taxon>
        <taxon>Boletales</taxon>
        <taxon>Boletineae</taxon>
        <taxon>Boletaceae</taxon>
        <taxon>Boletoideae</taxon>
        <taxon>Boletus</taxon>
    </lineage>
</organism>
<reference evidence="4" key="1">
    <citation type="submission" date="2021-03" db="EMBL/GenBank/DDBJ databases">
        <title>Evolutionary innovations through gain and loss of genes in the ectomycorrhizal Boletales.</title>
        <authorList>
            <person name="Wu G."/>
            <person name="Miyauchi S."/>
            <person name="Morin E."/>
            <person name="Yang Z.-L."/>
            <person name="Xu J."/>
            <person name="Martin F.M."/>
        </authorList>
    </citation>
    <scope>NUCLEOTIDE SEQUENCE</scope>
    <source>
        <strain evidence="4">BR01</strain>
    </source>
</reference>
<dbReference type="SUPFAM" id="SSF47336">
    <property type="entry name" value="ACP-like"/>
    <property type="match status" value="1"/>
</dbReference>
<dbReference type="EMBL" id="JAGFBS010000040">
    <property type="protein sequence ID" value="KAG6371117.1"/>
    <property type="molecule type" value="Genomic_DNA"/>
</dbReference>
<dbReference type="PANTHER" id="PTHR44845">
    <property type="entry name" value="CARRIER DOMAIN-CONTAINING PROTEIN"/>
    <property type="match status" value="1"/>
</dbReference>
<dbReference type="InterPro" id="IPR036291">
    <property type="entry name" value="NAD(P)-bd_dom_sf"/>
</dbReference>
<comment type="caution">
    <text evidence="4">The sequence shown here is derived from an EMBL/GenBank/DDBJ whole genome shotgun (WGS) entry which is preliminary data.</text>
</comment>
<dbReference type="AlphaFoldDB" id="A0A8I2YFV9"/>
<gene>
    <name evidence="4" type="ORF">JVT61DRAFT_10659</name>
</gene>
<dbReference type="InterPro" id="IPR020806">
    <property type="entry name" value="PKS_PP-bd"/>
</dbReference>
<protein>
    <submittedName>
        <fullName evidence="4">Male sterility protein-domain-containing protein</fullName>
    </submittedName>
</protein>
<dbReference type="PANTHER" id="PTHR44845:SF1">
    <property type="entry name" value="L-2-AMINOADIPATE REDUCTASE"/>
    <property type="match status" value="1"/>
</dbReference>
<sequence>MILITSKNKPLLRAPKGTVVRKLTLKAYEAEINKLYNIVEASAEAPDGMAGPSAWTSEVLEEWLLEHASAISSTSSVNPTADLFAQGFDSLSVTYLRNRILGALRKSPDPEIKKAAAHVPPNVVFDNPTIQLLSARISALVAGDGGGQGVNFIEQHKQAMQAMIEKYSVGLHGPADGVLPSSQLIEPAVVLLTGTTGGLGSFLLSELLKSPAVQRVYAFNRPSSTKSIGERQKSAFKARGLQIDLLESNKLVYIEADASQQKCGLSPARYEEIRNSVTVIIHNAWRLDFNMAISSFEENIRGSRNLVDLALDSPHKQNVRFLFTSSVGAAQGWDNLKGPFPEEVMEKANTPPSG</sequence>
<evidence type="ECO:0000256" key="1">
    <source>
        <dbReference type="ARBA" id="ARBA00022450"/>
    </source>
</evidence>
<dbReference type="Pfam" id="PF07993">
    <property type="entry name" value="NAD_binding_4"/>
    <property type="match status" value="1"/>
</dbReference>
<keyword evidence="2" id="KW-0597">Phosphoprotein</keyword>
<dbReference type="InterPro" id="IPR013120">
    <property type="entry name" value="FAR_NAD-bd"/>
</dbReference>
<dbReference type="SUPFAM" id="SSF51735">
    <property type="entry name" value="NAD(P)-binding Rossmann-fold domains"/>
    <property type="match status" value="1"/>
</dbReference>
<evidence type="ECO:0000313" key="5">
    <source>
        <dbReference type="Proteomes" id="UP000683000"/>
    </source>
</evidence>
<evidence type="ECO:0000256" key="2">
    <source>
        <dbReference type="ARBA" id="ARBA00022553"/>
    </source>
</evidence>
<keyword evidence="5" id="KW-1185">Reference proteome</keyword>
<dbReference type="Pfam" id="PF23562">
    <property type="entry name" value="AMP-binding_C_3"/>
    <property type="match status" value="1"/>
</dbReference>
<evidence type="ECO:0000313" key="4">
    <source>
        <dbReference type="EMBL" id="KAG6371117.1"/>
    </source>
</evidence>
<dbReference type="Proteomes" id="UP000683000">
    <property type="component" value="Unassembled WGS sequence"/>
</dbReference>
<dbReference type="OrthoDB" id="2687913at2759"/>
<keyword evidence="1" id="KW-0596">Phosphopantetheine</keyword>
<evidence type="ECO:0000259" key="3">
    <source>
        <dbReference type="SMART" id="SM00823"/>
    </source>
</evidence>
<accession>A0A8I2YFV9</accession>
<dbReference type="Gene3D" id="1.10.1200.10">
    <property type="entry name" value="ACP-like"/>
    <property type="match status" value="1"/>
</dbReference>
<dbReference type="Gene3D" id="3.40.50.720">
    <property type="entry name" value="NAD(P)-binding Rossmann-like Domain"/>
    <property type="match status" value="1"/>
</dbReference>
<dbReference type="InterPro" id="IPR036736">
    <property type="entry name" value="ACP-like_sf"/>
</dbReference>
<dbReference type="GO" id="GO:0031177">
    <property type="term" value="F:phosphopantetheine binding"/>
    <property type="evidence" value="ECO:0007669"/>
    <property type="project" value="InterPro"/>
</dbReference>
<proteinExistence type="predicted"/>
<dbReference type="SMART" id="SM00823">
    <property type="entry name" value="PKS_PP"/>
    <property type="match status" value="1"/>
</dbReference>
<name>A0A8I2YFV9_9AGAM</name>